<evidence type="ECO:0000313" key="8">
    <source>
        <dbReference type="EMBL" id="KAF4672432.1"/>
    </source>
</evidence>
<dbReference type="AlphaFoldDB" id="A0A7J6L9J6"/>
<dbReference type="GO" id="GO:0016874">
    <property type="term" value="F:ligase activity"/>
    <property type="evidence" value="ECO:0007669"/>
    <property type="project" value="UniProtKB-KW"/>
</dbReference>
<evidence type="ECO:0000259" key="6">
    <source>
        <dbReference type="PROSITE" id="PS50975"/>
    </source>
</evidence>
<evidence type="ECO:0000313" key="7">
    <source>
        <dbReference type="EMBL" id="KAF4655816.1"/>
    </source>
</evidence>
<evidence type="ECO:0000256" key="1">
    <source>
        <dbReference type="ARBA" id="ARBA00022598"/>
    </source>
</evidence>
<dbReference type="PROSITE" id="PS50975">
    <property type="entry name" value="ATP_GRASP"/>
    <property type="match status" value="1"/>
</dbReference>
<dbReference type="EMBL" id="JABAHT010000445">
    <property type="protein sequence ID" value="KAF4655816.1"/>
    <property type="molecule type" value="Genomic_DNA"/>
</dbReference>
<feature type="region of interest" description="Disordered" evidence="5">
    <location>
        <begin position="1"/>
        <end position="34"/>
    </location>
</feature>
<dbReference type="Gene3D" id="3.30.470.20">
    <property type="entry name" value="ATP-grasp fold, B domain"/>
    <property type="match status" value="1"/>
</dbReference>
<feature type="compositionally biased region" description="Polar residues" evidence="5">
    <location>
        <begin position="21"/>
        <end position="31"/>
    </location>
</feature>
<keyword evidence="1" id="KW-0436">Ligase</keyword>
<evidence type="ECO:0000313" key="10">
    <source>
        <dbReference type="Proteomes" id="UP000572268"/>
    </source>
</evidence>
<sequence>MTPTVPPAAIDKAANDEGHDSTTAPDNSDSGVDSEVDFTQRRKLGKDFLRMPGATGQQLRLGLLRGANMVFFAAGNRGKQHVYERAAGLGVNVIIVDEPNSWVQDLVTTGVAKTYIPLDINTHDHDKLHSDAVEALRKLGRIDGICTVWETSILHTARLCEEFRLPGPPVAAVELARDKRKTRDVLEAAGWPTTRHRLVTAESDLREASQYVGFPAVLKPVAGSASVGVQRVDCYEHLVEAFNAVTRSLADMVLVDGIFVHKNDDIDHTVEFGSFMLEEYLDGSEVDVNIVMSDSVATYVCVHDNGPTLEPHFNETWDIFPSTLPPDQVTALEGLAVNSVLAMGFTEGVFHVEAKYTSRGPRLIEVNARLGGGSLRAQQKIATGVDLVDEVLLIALGLPSIPHVLPADERQAVACVSVNALKSGVISDLNFARQWDSLDGVKVLSNKVLIEEGQHIVGPEEGLPTWLADVVFYAPLSRLGDIKILAERLDKEIAEDYLSHYD</sequence>
<evidence type="ECO:0000256" key="3">
    <source>
        <dbReference type="ARBA" id="ARBA00022840"/>
    </source>
</evidence>
<evidence type="ECO:0000313" key="9">
    <source>
        <dbReference type="Proteomes" id="UP000570595"/>
    </source>
</evidence>
<dbReference type="InterPro" id="IPR052032">
    <property type="entry name" value="ATP-dep_AA_Ligase"/>
</dbReference>
<dbReference type="Pfam" id="PF18130">
    <property type="entry name" value="ATPgrasp_N"/>
    <property type="match status" value="1"/>
</dbReference>
<protein>
    <submittedName>
        <fullName evidence="7">Carnosine synthase 1</fullName>
    </submittedName>
</protein>
<dbReference type="OrthoDB" id="434648at2759"/>
<dbReference type="PANTHER" id="PTHR43585:SF2">
    <property type="entry name" value="ATP-GRASP ENZYME FSQD"/>
    <property type="match status" value="1"/>
</dbReference>
<dbReference type="InterPro" id="IPR011761">
    <property type="entry name" value="ATP-grasp"/>
</dbReference>
<dbReference type="Proteomes" id="UP000570595">
    <property type="component" value="Unassembled WGS sequence"/>
</dbReference>
<dbReference type="GO" id="GO:0005524">
    <property type="term" value="F:ATP binding"/>
    <property type="evidence" value="ECO:0007669"/>
    <property type="project" value="UniProtKB-UniRule"/>
</dbReference>
<evidence type="ECO:0000256" key="2">
    <source>
        <dbReference type="ARBA" id="ARBA00022741"/>
    </source>
</evidence>
<dbReference type="Gene3D" id="3.40.50.20">
    <property type="match status" value="1"/>
</dbReference>
<dbReference type="Proteomes" id="UP000572268">
    <property type="component" value="Unassembled WGS sequence"/>
</dbReference>
<proteinExistence type="predicted"/>
<accession>A0A7J6L9J6</accession>
<dbReference type="InterPro" id="IPR041472">
    <property type="entry name" value="BL00235/CARNS1_N"/>
</dbReference>
<dbReference type="EMBL" id="JABANN010000077">
    <property type="protein sequence ID" value="KAF4672432.1"/>
    <property type="molecule type" value="Genomic_DNA"/>
</dbReference>
<keyword evidence="3 4" id="KW-0067">ATP-binding</keyword>
<evidence type="ECO:0000256" key="5">
    <source>
        <dbReference type="SAM" id="MobiDB-lite"/>
    </source>
</evidence>
<dbReference type="PANTHER" id="PTHR43585">
    <property type="entry name" value="FUMIPYRROLE BIOSYNTHESIS PROTEIN C"/>
    <property type="match status" value="1"/>
</dbReference>
<feature type="domain" description="ATP-grasp" evidence="6">
    <location>
        <begin position="183"/>
        <end position="396"/>
    </location>
</feature>
<organism evidence="7 9">
    <name type="scientific">Perkinsus olseni</name>
    <name type="common">Perkinsus atlanticus</name>
    <dbReference type="NCBI Taxonomy" id="32597"/>
    <lineage>
        <taxon>Eukaryota</taxon>
        <taxon>Sar</taxon>
        <taxon>Alveolata</taxon>
        <taxon>Perkinsozoa</taxon>
        <taxon>Perkinsea</taxon>
        <taxon>Perkinsida</taxon>
        <taxon>Perkinsidae</taxon>
        <taxon>Perkinsus</taxon>
    </lineage>
</organism>
<gene>
    <name evidence="7" type="primary">CARNS1_5</name>
    <name evidence="8" type="synonym">CARNS1_6</name>
    <name evidence="8" type="ORF">FOL46_008975</name>
    <name evidence="7" type="ORF">FOZ61_007355</name>
</gene>
<keyword evidence="2 4" id="KW-0547">Nucleotide-binding</keyword>
<dbReference type="GO" id="GO:0046872">
    <property type="term" value="F:metal ion binding"/>
    <property type="evidence" value="ECO:0007669"/>
    <property type="project" value="InterPro"/>
</dbReference>
<reference evidence="9 10" key="1">
    <citation type="submission" date="2020-04" db="EMBL/GenBank/DDBJ databases">
        <title>Perkinsus olseni comparative genomics.</title>
        <authorList>
            <person name="Bogema D.R."/>
        </authorList>
    </citation>
    <scope>NUCLEOTIDE SEQUENCE [LARGE SCALE GENOMIC DNA]</scope>
    <source>
        <strain evidence="7">ATCC PRA-179</strain>
        <strain evidence="8">ATCC PRA-31</strain>
    </source>
</reference>
<dbReference type="SUPFAM" id="SSF56059">
    <property type="entry name" value="Glutathione synthetase ATP-binding domain-like"/>
    <property type="match status" value="1"/>
</dbReference>
<comment type="caution">
    <text evidence="7">The sequence shown here is derived from an EMBL/GenBank/DDBJ whole genome shotgun (WGS) entry which is preliminary data.</text>
</comment>
<name>A0A7J6L9J6_PEROL</name>
<dbReference type="Pfam" id="PF13535">
    <property type="entry name" value="ATP-grasp_4"/>
    <property type="match status" value="1"/>
</dbReference>
<evidence type="ECO:0000256" key="4">
    <source>
        <dbReference type="PROSITE-ProRule" id="PRU00409"/>
    </source>
</evidence>